<dbReference type="KEGG" id="lmb:C9I47_1006"/>
<gene>
    <name evidence="7" type="ORF">C9I47_1006</name>
</gene>
<accession>A0A2U9T6Z4</accession>
<name>A0A2U9T6Z4_9GAMM</name>
<feature type="transmembrane region" description="Helical" evidence="5">
    <location>
        <begin position="64"/>
        <end position="86"/>
    </location>
</feature>
<feature type="domain" description="Fatty acid hydroxylase" evidence="6">
    <location>
        <begin position="107"/>
        <end position="235"/>
    </location>
</feature>
<dbReference type="Proteomes" id="UP000249447">
    <property type="component" value="Chromosome"/>
</dbReference>
<evidence type="ECO:0000313" key="8">
    <source>
        <dbReference type="Proteomes" id="UP000249447"/>
    </source>
</evidence>
<dbReference type="Pfam" id="PF04116">
    <property type="entry name" value="FA_hydroxylase"/>
    <property type="match status" value="1"/>
</dbReference>
<feature type="transmembrane region" description="Helical" evidence="5">
    <location>
        <begin position="98"/>
        <end position="119"/>
    </location>
</feature>
<comment type="subcellular location">
    <subcellularLocation>
        <location evidence="1">Membrane</location>
    </subcellularLocation>
</comment>
<keyword evidence="4 5" id="KW-0472">Membrane</keyword>
<evidence type="ECO:0000256" key="4">
    <source>
        <dbReference type="ARBA" id="ARBA00023136"/>
    </source>
</evidence>
<keyword evidence="2 5" id="KW-0812">Transmembrane</keyword>
<dbReference type="GO" id="GO:0008610">
    <property type="term" value="P:lipid biosynthetic process"/>
    <property type="evidence" value="ECO:0007669"/>
    <property type="project" value="InterPro"/>
</dbReference>
<feature type="transmembrane region" description="Helical" evidence="5">
    <location>
        <begin position="20"/>
        <end position="43"/>
    </location>
</feature>
<evidence type="ECO:0000256" key="2">
    <source>
        <dbReference type="ARBA" id="ARBA00022692"/>
    </source>
</evidence>
<evidence type="ECO:0000256" key="1">
    <source>
        <dbReference type="ARBA" id="ARBA00004370"/>
    </source>
</evidence>
<dbReference type="RefSeq" id="WP_223250291.1">
    <property type="nucleotide sequence ID" value="NZ_CP029843.1"/>
</dbReference>
<evidence type="ECO:0000259" key="6">
    <source>
        <dbReference type="Pfam" id="PF04116"/>
    </source>
</evidence>
<dbReference type="GO" id="GO:0016491">
    <property type="term" value="F:oxidoreductase activity"/>
    <property type="evidence" value="ECO:0007669"/>
    <property type="project" value="InterPro"/>
</dbReference>
<keyword evidence="8" id="KW-1185">Reference proteome</keyword>
<dbReference type="InterPro" id="IPR050307">
    <property type="entry name" value="Sterol_Desaturase_Related"/>
</dbReference>
<dbReference type="PANTHER" id="PTHR11863">
    <property type="entry name" value="STEROL DESATURASE"/>
    <property type="match status" value="1"/>
</dbReference>
<dbReference type="GO" id="GO:0016020">
    <property type="term" value="C:membrane"/>
    <property type="evidence" value="ECO:0007669"/>
    <property type="project" value="UniProtKB-SubCell"/>
</dbReference>
<organism evidence="7 8">
    <name type="scientific">Marilutibacter maris</name>
    <dbReference type="NCBI Taxonomy" id="1605891"/>
    <lineage>
        <taxon>Bacteria</taxon>
        <taxon>Pseudomonadati</taxon>
        <taxon>Pseudomonadota</taxon>
        <taxon>Gammaproteobacteria</taxon>
        <taxon>Lysobacterales</taxon>
        <taxon>Lysobacteraceae</taxon>
        <taxon>Marilutibacter</taxon>
    </lineage>
</organism>
<protein>
    <submittedName>
        <fullName evidence="7">Desaturase</fullName>
    </submittedName>
</protein>
<dbReference type="EMBL" id="CP029843">
    <property type="protein sequence ID" value="AWV06724.1"/>
    <property type="molecule type" value="Genomic_DNA"/>
</dbReference>
<evidence type="ECO:0000313" key="7">
    <source>
        <dbReference type="EMBL" id="AWV06724.1"/>
    </source>
</evidence>
<dbReference type="AlphaFoldDB" id="A0A2U9T6Z4"/>
<dbReference type="GO" id="GO:0005506">
    <property type="term" value="F:iron ion binding"/>
    <property type="evidence" value="ECO:0007669"/>
    <property type="project" value="InterPro"/>
</dbReference>
<dbReference type="InterPro" id="IPR006694">
    <property type="entry name" value="Fatty_acid_hydroxylase"/>
</dbReference>
<keyword evidence="3 5" id="KW-1133">Transmembrane helix</keyword>
<proteinExistence type="predicted"/>
<evidence type="ECO:0000256" key="3">
    <source>
        <dbReference type="ARBA" id="ARBA00022989"/>
    </source>
</evidence>
<reference evidence="7 8" key="1">
    <citation type="submission" date="2018-05" db="EMBL/GenBank/DDBJ databases">
        <title>The complete genome of Lysobacter maris HZ9B, a marine bacterium antagonistic against terrestrial plant pathogens.</title>
        <authorList>
            <person name="Zhang X.-Q."/>
        </authorList>
    </citation>
    <scope>NUCLEOTIDE SEQUENCE [LARGE SCALE GENOMIC DNA]</scope>
    <source>
        <strain evidence="7 8">HZ9B</strain>
    </source>
</reference>
<sequence>MSWGERFIAFDAPTVMAVGVAWFTLLYALTGGIAALLWQRLLPSLGYGRRLDPRPLPAGQLRRELWASASSILVFGLGLVVPWGLLRLGWARLAVEPSPWQIAIEIVVLFLWNELHFYLNHRLLHTRPLRRFHAMHHRSHVPTPWSTYAFHPVEAAMLGSVPLLPMLAHDFSFAALMTLPVLSIVLNNLGHGNYEASADAPARGWRAASRRHHLHHACYHGNYGFLLDVFDRLAGSTIPLNAADARITAAKSKQEAR</sequence>
<evidence type="ECO:0000256" key="5">
    <source>
        <dbReference type="SAM" id="Phobius"/>
    </source>
</evidence>